<dbReference type="AlphaFoldDB" id="E6TX09"/>
<dbReference type="eggNOG" id="COG1247">
    <property type="taxonomic scope" value="Bacteria"/>
</dbReference>
<dbReference type="OrthoDB" id="5292888at2"/>
<sequence length="170" mass="19351">MIIRRARIGDEKGIAKVHVDSWKSTYKNIVPEEYLNTLSYEQREVMWKRGIADNNPIFVAEDFGSIVGFATGGKERSAKYEEYEGEVYAIYILKEYEGRGIGKRLFNQVVNEIVGYGMNSMIVLVLEDNPSIQFYEALGGTKLDIVEIEIGGKKLKEAIYGWTTIEADMF</sequence>
<dbReference type="SUPFAM" id="SSF55729">
    <property type="entry name" value="Acyl-CoA N-acyltransferases (Nat)"/>
    <property type="match status" value="1"/>
</dbReference>
<dbReference type="Proteomes" id="UP000001401">
    <property type="component" value="Chromosome"/>
</dbReference>
<accession>E6TX09</accession>
<dbReference type="Gene3D" id="3.40.630.30">
    <property type="match status" value="1"/>
</dbReference>
<proteinExistence type="predicted"/>
<evidence type="ECO:0000313" key="2">
    <source>
        <dbReference type="EMBL" id="ADU31098.1"/>
    </source>
</evidence>
<feature type="domain" description="N-acetyltransferase" evidence="1">
    <location>
        <begin position="1"/>
        <end position="166"/>
    </location>
</feature>
<evidence type="ECO:0000313" key="3">
    <source>
        <dbReference type="Proteomes" id="UP000001401"/>
    </source>
</evidence>
<organism evidence="2 3">
    <name type="scientific">Evansella cellulosilytica (strain ATCC 21833 / DSM 2522 / FERM P-1141 / JCM 9156 / N-4)</name>
    <name type="common">Bacillus cellulosilyticus</name>
    <dbReference type="NCBI Taxonomy" id="649639"/>
    <lineage>
        <taxon>Bacteria</taxon>
        <taxon>Bacillati</taxon>
        <taxon>Bacillota</taxon>
        <taxon>Bacilli</taxon>
        <taxon>Bacillales</taxon>
        <taxon>Bacillaceae</taxon>
        <taxon>Evansella</taxon>
    </lineage>
</organism>
<dbReference type="EMBL" id="CP002394">
    <property type="protein sequence ID" value="ADU31098.1"/>
    <property type="molecule type" value="Genomic_DNA"/>
</dbReference>
<name>E6TX09_EVAC2</name>
<dbReference type="STRING" id="649639.Bcell_2845"/>
<gene>
    <name evidence="2" type="ordered locus">Bcell_2845</name>
</gene>
<dbReference type="CDD" id="cd04301">
    <property type="entry name" value="NAT_SF"/>
    <property type="match status" value="1"/>
</dbReference>
<dbReference type="KEGG" id="bco:Bcell_2845"/>
<dbReference type="HOGENOM" id="CLU_013985_18_2_9"/>
<reference evidence="2" key="1">
    <citation type="submission" date="2010-12" db="EMBL/GenBank/DDBJ databases">
        <title>Complete sequence of Bacillus cellulosilyticus DSM 2522.</title>
        <authorList>
            <consortium name="US DOE Joint Genome Institute"/>
            <person name="Lucas S."/>
            <person name="Copeland A."/>
            <person name="Lapidus A."/>
            <person name="Cheng J.-F."/>
            <person name="Bruce D."/>
            <person name="Goodwin L."/>
            <person name="Pitluck S."/>
            <person name="Chertkov O."/>
            <person name="Detter J.C."/>
            <person name="Han C."/>
            <person name="Tapia R."/>
            <person name="Land M."/>
            <person name="Hauser L."/>
            <person name="Jeffries C."/>
            <person name="Kyrpides N."/>
            <person name="Ivanova N."/>
            <person name="Mikhailova N."/>
            <person name="Brumm P."/>
            <person name="Mead D."/>
            <person name="Woyke T."/>
        </authorList>
    </citation>
    <scope>NUCLEOTIDE SEQUENCE [LARGE SCALE GENOMIC DNA]</scope>
    <source>
        <strain evidence="2">DSM 2522</strain>
    </source>
</reference>
<dbReference type="PROSITE" id="PS51186">
    <property type="entry name" value="GNAT"/>
    <property type="match status" value="1"/>
</dbReference>
<evidence type="ECO:0000259" key="1">
    <source>
        <dbReference type="PROSITE" id="PS51186"/>
    </source>
</evidence>
<dbReference type="GO" id="GO:0016747">
    <property type="term" value="F:acyltransferase activity, transferring groups other than amino-acyl groups"/>
    <property type="evidence" value="ECO:0007669"/>
    <property type="project" value="InterPro"/>
</dbReference>
<dbReference type="InterPro" id="IPR016181">
    <property type="entry name" value="Acyl_CoA_acyltransferase"/>
</dbReference>
<keyword evidence="2" id="KW-0808">Transferase</keyword>
<keyword evidence="3" id="KW-1185">Reference proteome</keyword>
<dbReference type="RefSeq" id="WP_013489430.1">
    <property type="nucleotide sequence ID" value="NC_014829.1"/>
</dbReference>
<protein>
    <submittedName>
        <fullName evidence="2">GCN5-related N-acetyltransferase</fullName>
    </submittedName>
</protein>
<dbReference type="InterPro" id="IPR000182">
    <property type="entry name" value="GNAT_dom"/>
</dbReference>
<dbReference type="Pfam" id="PF00583">
    <property type="entry name" value="Acetyltransf_1"/>
    <property type="match status" value="1"/>
</dbReference>